<organism evidence="2 3">
    <name type="scientific">Nocardia puris</name>
    <dbReference type="NCBI Taxonomy" id="208602"/>
    <lineage>
        <taxon>Bacteria</taxon>
        <taxon>Bacillati</taxon>
        <taxon>Actinomycetota</taxon>
        <taxon>Actinomycetes</taxon>
        <taxon>Mycobacteriales</taxon>
        <taxon>Nocardiaceae</taxon>
        <taxon>Nocardia</taxon>
    </lineage>
</organism>
<dbReference type="OrthoDB" id="4629915at2"/>
<dbReference type="Proteomes" id="UP000252586">
    <property type="component" value="Unassembled WGS sequence"/>
</dbReference>
<dbReference type="SUPFAM" id="SSF55781">
    <property type="entry name" value="GAF domain-like"/>
    <property type="match status" value="1"/>
</dbReference>
<evidence type="ECO:0000313" key="3">
    <source>
        <dbReference type="Proteomes" id="UP000252586"/>
    </source>
</evidence>
<dbReference type="AlphaFoldDB" id="A0A366D967"/>
<name>A0A366D967_9NOCA</name>
<sequence length="151" mass="16200">MLETPISAPVSPGPGAIFPPDSPAFPAQAAANIARLLPGHPLVGITAWGLDGFEVVGWSCRDAATLEQAQGDYPDSPGADVVRTHRRVLIADLTDEERWRDYCAHLHALGVRSLYCHPLIADDQVLGLLGLYSHRRNAFHPKGHGVAARLG</sequence>
<dbReference type="Gene3D" id="3.30.450.40">
    <property type="match status" value="1"/>
</dbReference>
<dbReference type="STRING" id="1210090.GCA_001613185_02807"/>
<feature type="domain" description="GAF" evidence="1">
    <location>
        <begin position="59"/>
        <end position="141"/>
    </location>
</feature>
<dbReference type="RefSeq" id="WP_067508655.1">
    <property type="nucleotide sequence ID" value="NZ_QNRE01000013.1"/>
</dbReference>
<proteinExistence type="predicted"/>
<dbReference type="InterPro" id="IPR029016">
    <property type="entry name" value="GAF-like_dom_sf"/>
</dbReference>
<protein>
    <submittedName>
        <fullName evidence="2">GAF domain-containing protein</fullName>
    </submittedName>
</protein>
<accession>A0A366D967</accession>
<evidence type="ECO:0000313" key="2">
    <source>
        <dbReference type="EMBL" id="RBO86583.1"/>
    </source>
</evidence>
<keyword evidence="3" id="KW-1185">Reference proteome</keyword>
<gene>
    <name evidence="2" type="ORF">DFR74_113126</name>
</gene>
<comment type="caution">
    <text evidence="2">The sequence shown here is derived from an EMBL/GenBank/DDBJ whole genome shotgun (WGS) entry which is preliminary data.</text>
</comment>
<dbReference type="InterPro" id="IPR003018">
    <property type="entry name" value="GAF"/>
</dbReference>
<dbReference type="EMBL" id="QNRE01000013">
    <property type="protein sequence ID" value="RBO86583.1"/>
    <property type="molecule type" value="Genomic_DNA"/>
</dbReference>
<evidence type="ECO:0000259" key="1">
    <source>
        <dbReference type="Pfam" id="PF01590"/>
    </source>
</evidence>
<dbReference type="Pfam" id="PF01590">
    <property type="entry name" value="GAF"/>
    <property type="match status" value="1"/>
</dbReference>
<reference evidence="2 3" key="1">
    <citation type="submission" date="2018-06" db="EMBL/GenBank/DDBJ databases">
        <title>Genomic Encyclopedia of Type Strains, Phase IV (KMG-IV): sequencing the most valuable type-strain genomes for metagenomic binning, comparative biology and taxonomic classification.</title>
        <authorList>
            <person name="Goeker M."/>
        </authorList>
    </citation>
    <scope>NUCLEOTIDE SEQUENCE [LARGE SCALE GENOMIC DNA]</scope>
    <source>
        <strain evidence="2 3">DSM 44599</strain>
    </source>
</reference>